<reference evidence="3" key="1">
    <citation type="journal article" date="2019" name="Int. J. Syst. Evol. Microbiol.">
        <title>The Global Catalogue of Microorganisms (GCM) 10K type strain sequencing project: providing services to taxonomists for standard genome sequencing and annotation.</title>
        <authorList>
            <consortium name="The Broad Institute Genomics Platform"/>
            <consortium name="The Broad Institute Genome Sequencing Center for Infectious Disease"/>
            <person name="Wu L."/>
            <person name="Ma J."/>
        </authorList>
    </citation>
    <scope>NUCLEOTIDE SEQUENCE [LARGE SCALE GENOMIC DNA]</scope>
    <source>
        <strain evidence="3">CCUG 54781</strain>
    </source>
</reference>
<keyword evidence="1" id="KW-1133">Transmembrane helix</keyword>
<name>A0ABW2M513_9FLAO</name>
<evidence type="ECO:0000313" key="3">
    <source>
        <dbReference type="Proteomes" id="UP001596550"/>
    </source>
</evidence>
<dbReference type="RefSeq" id="WP_378183713.1">
    <property type="nucleotide sequence ID" value="NZ_JBHTCR010000019.1"/>
</dbReference>
<keyword evidence="1" id="KW-0472">Membrane</keyword>
<protein>
    <submittedName>
        <fullName evidence="2">Uncharacterized protein</fullName>
    </submittedName>
</protein>
<evidence type="ECO:0000313" key="2">
    <source>
        <dbReference type="EMBL" id="MFC7348970.1"/>
    </source>
</evidence>
<organism evidence="2 3">
    <name type="scientific">Chryseobacterium zhengzhouense</name>
    <dbReference type="NCBI Taxonomy" id="1636086"/>
    <lineage>
        <taxon>Bacteria</taxon>
        <taxon>Pseudomonadati</taxon>
        <taxon>Bacteroidota</taxon>
        <taxon>Flavobacteriia</taxon>
        <taxon>Flavobacteriales</taxon>
        <taxon>Weeksellaceae</taxon>
        <taxon>Chryseobacterium group</taxon>
        <taxon>Chryseobacterium</taxon>
    </lineage>
</organism>
<gene>
    <name evidence="2" type="ORF">ACFQO9_19810</name>
</gene>
<proteinExistence type="predicted"/>
<feature type="transmembrane region" description="Helical" evidence="1">
    <location>
        <begin position="68"/>
        <end position="93"/>
    </location>
</feature>
<keyword evidence="3" id="KW-1185">Reference proteome</keyword>
<dbReference type="Proteomes" id="UP001596550">
    <property type="component" value="Unassembled WGS sequence"/>
</dbReference>
<comment type="caution">
    <text evidence="2">The sequence shown here is derived from an EMBL/GenBank/DDBJ whole genome shotgun (WGS) entry which is preliminary data.</text>
</comment>
<feature type="transmembrane region" description="Helical" evidence="1">
    <location>
        <begin position="127"/>
        <end position="146"/>
    </location>
</feature>
<keyword evidence="1" id="KW-0812">Transmembrane</keyword>
<sequence>MWQRGDQEANITRIIENLHADQGLSIYGFASLLEKSKEEQGIAKDSIFDLIIADKESEESTKHIIEGLLIGVLAVALGLLTFGTGTVAVLLAAGNFALSAYLTYEEIDKYRTQLAAYKVDISEDEPSAVWVIIAVVGSILDAAAVAKISKTLVKAGRVFEETKDITQTQRLLAEAELDPATQEKITKALKENESIKNTTKEEITETKGKITEEKHKVTLSNEESLFSKYKNIFDKFNQLDSLKKEEFIEDFANKTSLLKQLEKEPHLIDTWTETVRSANIDELKFFKSKGPLREQYMEAVNKLKDEKSRLISEGKTKEEIARSLHQQRRDLGEKFKDATPDDLREWIYKFNEIKYEDKLGPKFNDLLIKSKAKGMTEEQAFDRIIESSATPLGNKKALGKAMKDVLGKDVIPILEKYRMLN</sequence>
<dbReference type="EMBL" id="JBHTCR010000019">
    <property type="protein sequence ID" value="MFC7348970.1"/>
    <property type="molecule type" value="Genomic_DNA"/>
</dbReference>
<evidence type="ECO:0000256" key="1">
    <source>
        <dbReference type="SAM" id="Phobius"/>
    </source>
</evidence>
<accession>A0ABW2M513</accession>